<feature type="non-terminal residue" evidence="3">
    <location>
        <position position="1"/>
    </location>
</feature>
<gene>
    <name evidence="3" type="ORF">GSTENG00008619001</name>
</gene>
<comment type="caution">
    <text evidence="3">The sequence shown here is derived from an EMBL/GenBank/DDBJ whole genome shotgun (WGS) entry which is preliminary data.</text>
</comment>
<sequence>KVALHSFVENLFRSIWGTPHAKAPHARRQIFLRLPGLAGGRHEDHGPGRAAHLENQQAWLGKGRERGHYFLFGSLLWYSLPLRFWVNISKSPQFVFHMVKTPNLDGCLSGIAQAFMDSFSLSETQLGKHAPANKLLYARDIPKFKQEVKAYYRQVRDQQPVTAPEFQDFLLQESKATSAGPQSSRSSREACQTVTPPPGLHPGPMSPRYPRSSLDATISDDVWLQVARFRRGPEDAGVLGEFHTDSTFTSVTLGSGIPRLSVYL</sequence>
<dbReference type="GO" id="GO:0008360">
    <property type="term" value="P:regulation of cell shape"/>
    <property type="evidence" value="ECO:0007669"/>
    <property type="project" value="TreeGrafter"/>
</dbReference>
<dbReference type="AlphaFoldDB" id="Q4T1W1"/>
<feature type="compositionally biased region" description="Pro residues" evidence="1">
    <location>
        <begin position="195"/>
        <end position="207"/>
    </location>
</feature>
<proteinExistence type="predicted"/>
<reference evidence="3" key="1">
    <citation type="journal article" date="2004" name="Nature">
        <title>Genome duplication in the teleost fish Tetraodon nigroviridis reveals the early vertebrate proto-karyotype.</title>
        <authorList>
            <person name="Jaillon O."/>
            <person name="Aury J.-M."/>
            <person name="Brunet F."/>
            <person name="Petit J.-L."/>
            <person name="Stange-Thomann N."/>
            <person name="Mauceli E."/>
            <person name="Bouneau L."/>
            <person name="Fischer C."/>
            <person name="Ozouf-Costaz C."/>
            <person name="Bernot A."/>
            <person name="Nicaud S."/>
            <person name="Jaffe D."/>
            <person name="Fisher S."/>
            <person name="Lutfalla G."/>
            <person name="Dossat C."/>
            <person name="Segurens B."/>
            <person name="Dasilva C."/>
            <person name="Salanoubat M."/>
            <person name="Levy M."/>
            <person name="Boudet N."/>
            <person name="Castellano S."/>
            <person name="Anthouard V."/>
            <person name="Jubin C."/>
            <person name="Castelli V."/>
            <person name="Katinka M."/>
            <person name="Vacherie B."/>
            <person name="Biemont C."/>
            <person name="Skalli Z."/>
            <person name="Cattolico L."/>
            <person name="Poulain J."/>
            <person name="De Berardinis V."/>
            <person name="Cruaud C."/>
            <person name="Duprat S."/>
            <person name="Brottier P."/>
            <person name="Coutanceau J.-P."/>
            <person name="Gouzy J."/>
            <person name="Parra G."/>
            <person name="Lardier G."/>
            <person name="Chapple C."/>
            <person name="McKernan K.J."/>
            <person name="McEwan P."/>
            <person name="Bosak S."/>
            <person name="Kellis M."/>
            <person name="Volff J.-N."/>
            <person name="Guigo R."/>
            <person name="Zody M.C."/>
            <person name="Mesirov J."/>
            <person name="Lindblad-Toh K."/>
            <person name="Birren B."/>
            <person name="Nusbaum C."/>
            <person name="Kahn D."/>
            <person name="Robinson-Rechavi M."/>
            <person name="Laudet V."/>
            <person name="Schachter V."/>
            <person name="Quetier F."/>
            <person name="Saurin W."/>
            <person name="Scarpelli C."/>
            <person name="Wincker P."/>
            <person name="Lander E.S."/>
            <person name="Weissenbach J."/>
            <person name="Roest Crollius H."/>
        </authorList>
    </citation>
    <scope>NUCLEOTIDE SEQUENCE [LARGE SCALE GENOMIC DNA]</scope>
</reference>
<dbReference type="OrthoDB" id="125363at2759"/>
<name>Q4T1W1_TETNG</name>
<dbReference type="Pfam" id="PF08337">
    <property type="entry name" value="Plexin_cytopl"/>
    <property type="match status" value="1"/>
</dbReference>
<dbReference type="Gene3D" id="1.10.506.10">
    <property type="entry name" value="GTPase Activation - p120gap, domain 1"/>
    <property type="match status" value="1"/>
</dbReference>
<reference evidence="3" key="2">
    <citation type="submission" date="2004-02" db="EMBL/GenBank/DDBJ databases">
        <authorList>
            <consortium name="Genoscope"/>
            <consortium name="Whitehead Institute Centre for Genome Research"/>
        </authorList>
    </citation>
    <scope>NUCLEOTIDE SEQUENCE</scope>
</reference>
<dbReference type="GO" id="GO:0017154">
    <property type="term" value="F:semaphorin receptor activity"/>
    <property type="evidence" value="ECO:0007669"/>
    <property type="project" value="InterPro"/>
</dbReference>
<feature type="region of interest" description="Disordered" evidence="1">
    <location>
        <begin position="177"/>
        <end position="212"/>
    </location>
</feature>
<evidence type="ECO:0000259" key="2">
    <source>
        <dbReference type="Pfam" id="PF08337"/>
    </source>
</evidence>
<dbReference type="GO" id="GO:0005886">
    <property type="term" value="C:plasma membrane"/>
    <property type="evidence" value="ECO:0007669"/>
    <property type="project" value="TreeGrafter"/>
</dbReference>
<dbReference type="GO" id="GO:0002116">
    <property type="term" value="C:semaphorin receptor complex"/>
    <property type="evidence" value="ECO:0007669"/>
    <property type="project" value="TreeGrafter"/>
</dbReference>
<feature type="compositionally biased region" description="Polar residues" evidence="1">
    <location>
        <begin position="177"/>
        <end position="194"/>
    </location>
</feature>
<dbReference type="InterPro" id="IPR013548">
    <property type="entry name" value="Plexin_cytoplasmic_RasGAP_dom"/>
</dbReference>
<dbReference type="GO" id="GO:0050772">
    <property type="term" value="P:positive regulation of axonogenesis"/>
    <property type="evidence" value="ECO:0007669"/>
    <property type="project" value="TreeGrafter"/>
</dbReference>
<dbReference type="PANTHER" id="PTHR22625">
    <property type="entry name" value="PLEXIN"/>
    <property type="match status" value="1"/>
</dbReference>
<accession>Q4T1W1</accession>
<feature type="domain" description="Plexin cytoplasmic RasGAP" evidence="2">
    <location>
        <begin position="79"/>
        <end position="179"/>
    </location>
</feature>
<dbReference type="PANTHER" id="PTHR22625:SF4">
    <property type="entry name" value="PLEXIN-C1"/>
    <property type="match status" value="1"/>
</dbReference>
<dbReference type="EMBL" id="CAAE01010464">
    <property type="protein sequence ID" value="CAF93121.1"/>
    <property type="molecule type" value="Genomic_DNA"/>
</dbReference>
<dbReference type="InterPro" id="IPR008936">
    <property type="entry name" value="Rho_GTPase_activation_prot"/>
</dbReference>
<dbReference type="GO" id="GO:0030334">
    <property type="term" value="P:regulation of cell migration"/>
    <property type="evidence" value="ECO:0007669"/>
    <property type="project" value="TreeGrafter"/>
</dbReference>
<organism evidence="3">
    <name type="scientific">Tetraodon nigroviridis</name>
    <name type="common">Spotted green pufferfish</name>
    <name type="synonym">Chelonodon nigroviridis</name>
    <dbReference type="NCBI Taxonomy" id="99883"/>
    <lineage>
        <taxon>Eukaryota</taxon>
        <taxon>Metazoa</taxon>
        <taxon>Chordata</taxon>
        <taxon>Craniata</taxon>
        <taxon>Vertebrata</taxon>
        <taxon>Euteleostomi</taxon>
        <taxon>Actinopterygii</taxon>
        <taxon>Neopterygii</taxon>
        <taxon>Teleostei</taxon>
        <taxon>Neoteleostei</taxon>
        <taxon>Acanthomorphata</taxon>
        <taxon>Eupercaria</taxon>
        <taxon>Tetraodontiformes</taxon>
        <taxon>Tetradontoidea</taxon>
        <taxon>Tetraodontidae</taxon>
        <taxon>Tetraodon</taxon>
    </lineage>
</organism>
<protein>
    <submittedName>
        <fullName evidence="3">(spotted green pufferfish) hypothetical protein</fullName>
    </submittedName>
</protein>
<evidence type="ECO:0000313" key="3">
    <source>
        <dbReference type="EMBL" id="CAF93121.1"/>
    </source>
</evidence>
<dbReference type="GO" id="GO:0007162">
    <property type="term" value="P:negative regulation of cell adhesion"/>
    <property type="evidence" value="ECO:0007669"/>
    <property type="project" value="TreeGrafter"/>
</dbReference>
<evidence type="ECO:0000256" key="1">
    <source>
        <dbReference type="SAM" id="MobiDB-lite"/>
    </source>
</evidence>
<dbReference type="InterPro" id="IPR031148">
    <property type="entry name" value="Plexin"/>
</dbReference>
<dbReference type="KEGG" id="tng:GSTEN00008619G001"/>